<dbReference type="InterPro" id="IPR001138">
    <property type="entry name" value="Zn2Cys6_DnaBD"/>
</dbReference>
<dbReference type="PANTHER" id="PTHR31001">
    <property type="entry name" value="UNCHARACTERIZED TRANSCRIPTIONAL REGULATORY PROTEIN"/>
    <property type="match status" value="1"/>
</dbReference>
<dbReference type="Gene3D" id="4.10.240.10">
    <property type="entry name" value="Zn(2)-C6 fungal-type DNA-binding domain"/>
    <property type="match status" value="1"/>
</dbReference>
<keyword evidence="3" id="KW-0539">Nucleus</keyword>
<feature type="region of interest" description="Disordered" evidence="4">
    <location>
        <begin position="626"/>
        <end position="654"/>
    </location>
</feature>
<dbReference type="SMART" id="SM00066">
    <property type="entry name" value="GAL4"/>
    <property type="match status" value="1"/>
</dbReference>
<gene>
    <name evidence="6" type="ORF">GQ43DRAFT_425355</name>
</gene>
<dbReference type="CDD" id="cd00067">
    <property type="entry name" value="GAL4"/>
    <property type="match status" value="1"/>
</dbReference>
<accession>A0A9P4JDB7</accession>
<dbReference type="InterPro" id="IPR007219">
    <property type="entry name" value="XnlR_reg_dom"/>
</dbReference>
<feature type="compositionally biased region" description="Basic and acidic residues" evidence="4">
    <location>
        <begin position="80"/>
        <end position="92"/>
    </location>
</feature>
<dbReference type="PROSITE" id="PS00463">
    <property type="entry name" value="ZN2_CY6_FUNGAL_1"/>
    <property type="match status" value="1"/>
</dbReference>
<dbReference type="PANTHER" id="PTHR31001:SF85">
    <property type="entry name" value="ZN(II)2CYS6 TRANSCRIPTION FACTOR (EUROFUNG)"/>
    <property type="match status" value="1"/>
</dbReference>
<feature type="domain" description="Zn(2)-C6 fungal-type" evidence="5">
    <location>
        <begin position="8"/>
        <end position="37"/>
    </location>
</feature>
<protein>
    <recommendedName>
        <fullName evidence="5">Zn(2)-C6 fungal-type domain-containing protein</fullName>
    </recommendedName>
</protein>
<dbReference type="GO" id="GO:0000981">
    <property type="term" value="F:DNA-binding transcription factor activity, RNA polymerase II-specific"/>
    <property type="evidence" value="ECO:0007669"/>
    <property type="project" value="InterPro"/>
</dbReference>
<feature type="region of interest" description="Disordered" evidence="4">
    <location>
        <begin position="72"/>
        <end position="93"/>
    </location>
</feature>
<sequence>MQSRLTFACIRCAERKVKCDRQRPCSACVRHKVDCVFQPPRPPQKRHRHVREQLLHLTDRLKYYETLLREQGIDPNKLPETPRSDPRQRSSETAKVVSKQLHQEAESFFSVESEASEIVMKTQLLHDQGRFMLVDNSLWSRVVEEFHNHEDVLENCSTDSADTEVSDDDFGFALSSQSNANIRSCHPLPEQIHQLWQIFVENVDPLIKVVHVPTLAPAIQKAASSLGAVPPSFEALMFSIYSVAVMSLNENECRQRLCESRKTLLSRYMTATKAGLSRVRFMGTTSLVVLQALLLYLLSVRDIHEPRAIWSLTGVAVRIAQGMGLERDGVFLGLSPFEAEMRRRIWWMLKVHDYKIAELCGLSKFRDVNMCPESTKCPTNVNDDQLYPGMPSALADSDTLTDMAFVSVRYELARFAAGRVTKFRQQGKNVSQWERDLASGNDEALKEIEGLLEKKYLCYCDPSQPLHLMTMLMARSAINTIRFLVHHPRRWPSIEEIPPSERQEIWDVSIRLLEQHDMLQSNPQLKQFSWHAAHIMQWHVFIHVLDTLHASPRITNAEKAWDLISKAYEKNPAMVLDTRKPIYVAVGGLCLKAYNARAIPLSQNDSIGSEPTPAFIWQLRQQREMAKVKRKARDGRSSPSSQPLTTSGIDPRPDARVHASTRLHQNVSSYPPPSAQTVDSALNYDQFSFNNGLGNSKLGSSNAEMVMDMDMDFTLVSNLGVDNNVSQPVTWEQWDTWLAESNAMPSFPSVRDLDLTFP</sequence>
<evidence type="ECO:0000256" key="2">
    <source>
        <dbReference type="ARBA" id="ARBA00022723"/>
    </source>
</evidence>
<dbReference type="InterPro" id="IPR036864">
    <property type="entry name" value="Zn2-C6_fun-type_DNA-bd_sf"/>
</dbReference>
<keyword evidence="7" id="KW-1185">Reference proteome</keyword>
<dbReference type="GO" id="GO:0005634">
    <property type="term" value="C:nucleus"/>
    <property type="evidence" value="ECO:0007669"/>
    <property type="project" value="UniProtKB-SubCell"/>
</dbReference>
<dbReference type="OrthoDB" id="2269373at2759"/>
<dbReference type="Pfam" id="PF04082">
    <property type="entry name" value="Fungal_trans"/>
    <property type="match status" value="1"/>
</dbReference>
<dbReference type="Proteomes" id="UP000799536">
    <property type="component" value="Unassembled WGS sequence"/>
</dbReference>
<dbReference type="GO" id="GO:0006351">
    <property type="term" value="P:DNA-templated transcription"/>
    <property type="evidence" value="ECO:0007669"/>
    <property type="project" value="InterPro"/>
</dbReference>
<dbReference type="SUPFAM" id="SSF57701">
    <property type="entry name" value="Zn2/Cys6 DNA-binding domain"/>
    <property type="match status" value="1"/>
</dbReference>
<dbReference type="Pfam" id="PF00172">
    <property type="entry name" value="Zn_clus"/>
    <property type="match status" value="1"/>
</dbReference>
<dbReference type="SMART" id="SM00906">
    <property type="entry name" value="Fungal_trans"/>
    <property type="match status" value="1"/>
</dbReference>
<name>A0A9P4JDB7_9PLEO</name>
<comment type="subcellular location">
    <subcellularLocation>
        <location evidence="1">Nucleus</location>
    </subcellularLocation>
</comment>
<dbReference type="GO" id="GO:0003677">
    <property type="term" value="F:DNA binding"/>
    <property type="evidence" value="ECO:0007669"/>
    <property type="project" value="InterPro"/>
</dbReference>
<dbReference type="AlphaFoldDB" id="A0A9P4JDB7"/>
<keyword evidence="2" id="KW-0479">Metal-binding</keyword>
<dbReference type="PROSITE" id="PS50048">
    <property type="entry name" value="ZN2_CY6_FUNGAL_2"/>
    <property type="match status" value="1"/>
</dbReference>
<dbReference type="InterPro" id="IPR050613">
    <property type="entry name" value="Sec_Metabolite_Reg"/>
</dbReference>
<reference evidence="6" key="1">
    <citation type="journal article" date="2020" name="Stud. Mycol.">
        <title>101 Dothideomycetes genomes: a test case for predicting lifestyles and emergence of pathogens.</title>
        <authorList>
            <person name="Haridas S."/>
            <person name="Albert R."/>
            <person name="Binder M."/>
            <person name="Bloem J."/>
            <person name="Labutti K."/>
            <person name="Salamov A."/>
            <person name="Andreopoulos B."/>
            <person name="Baker S."/>
            <person name="Barry K."/>
            <person name="Bills G."/>
            <person name="Bluhm B."/>
            <person name="Cannon C."/>
            <person name="Castanera R."/>
            <person name="Culley D."/>
            <person name="Daum C."/>
            <person name="Ezra D."/>
            <person name="Gonzalez J."/>
            <person name="Henrissat B."/>
            <person name="Kuo A."/>
            <person name="Liang C."/>
            <person name="Lipzen A."/>
            <person name="Lutzoni F."/>
            <person name="Magnuson J."/>
            <person name="Mondo S."/>
            <person name="Nolan M."/>
            <person name="Ohm R."/>
            <person name="Pangilinan J."/>
            <person name="Park H.-J."/>
            <person name="Ramirez L."/>
            <person name="Alfaro M."/>
            <person name="Sun H."/>
            <person name="Tritt A."/>
            <person name="Yoshinaga Y."/>
            <person name="Zwiers L.-H."/>
            <person name="Turgeon B."/>
            <person name="Goodwin S."/>
            <person name="Spatafora J."/>
            <person name="Crous P."/>
            <person name="Grigoriev I."/>
        </authorList>
    </citation>
    <scope>NUCLEOTIDE SEQUENCE</scope>
    <source>
        <strain evidence="6">ATCC 74209</strain>
    </source>
</reference>
<comment type="caution">
    <text evidence="6">The sequence shown here is derived from an EMBL/GenBank/DDBJ whole genome shotgun (WGS) entry which is preliminary data.</text>
</comment>
<evidence type="ECO:0000259" key="5">
    <source>
        <dbReference type="PROSITE" id="PS50048"/>
    </source>
</evidence>
<feature type="compositionally biased region" description="Polar residues" evidence="4">
    <location>
        <begin position="637"/>
        <end position="648"/>
    </location>
</feature>
<evidence type="ECO:0000256" key="1">
    <source>
        <dbReference type="ARBA" id="ARBA00004123"/>
    </source>
</evidence>
<evidence type="ECO:0000313" key="6">
    <source>
        <dbReference type="EMBL" id="KAF2197055.1"/>
    </source>
</evidence>
<organism evidence="6 7">
    <name type="scientific">Delitschia confertaspora ATCC 74209</name>
    <dbReference type="NCBI Taxonomy" id="1513339"/>
    <lineage>
        <taxon>Eukaryota</taxon>
        <taxon>Fungi</taxon>
        <taxon>Dikarya</taxon>
        <taxon>Ascomycota</taxon>
        <taxon>Pezizomycotina</taxon>
        <taxon>Dothideomycetes</taxon>
        <taxon>Pleosporomycetidae</taxon>
        <taxon>Pleosporales</taxon>
        <taxon>Delitschiaceae</taxon>
        <taxon>Delitschia</taxon>
    </lineage>
</organism>
<evidence type="ECO:0000313" key="7">
    <source>
        <dbReference type="Proteomes" id="UP000799536"/>
    </source>
</evidence>
<dbReference type="GO" id="GO:0008270">
    <property type="term" value="F:zinc ion binding"/>
    <property type="evidence" value="ECO:0007669"/>
    <property type="project" value="InterPro"/>
</dbReference>
<dbReference type="EMBL" id="ML994285">
    <property type="protein sequence ID" value="KAF2197055.1"/>
    <property type="molecule type" value="Genomic_DNA"/>
</dbReference>
<evidence type="ECO:0000256" key="4">
    <source>
        <dbReference type="SAM" id="MobiDB-lite"/>
    </source>
</evidence>
<dbReference type="CDD" id="cd12148">
    <property type="entry name" value="fungal_TF_MHR"/>
    <property type="match status" value="1"/>
</dbReference>
<evidence type="ECO:0000256" key="3">
    <source>
        <dbReference type="ARBA" id="ARBA00023242"/>
    </source>
</evidence>
<proteinExistence type="predicted"/>